<protein>
    <submittedName>
        <fullName evidence="1">Uncharacterized protein</fullName>
    </submittedName>
</protein>
<dbReference type="Proteomes" id="UP000008809">
    <property type="component" value="Chromosome"/>
</dbReference>
<dbReference type="HOGENOM" id="CLU_1004291_0_0_5"/>
<sequence length="277" mass="30460">MWAFSVGSPRFADERLASISVDSSANLLSENGFGIFVALWCGRIRERIEVNGQVQGVTFGFLSGELIVEPSCGRISNEGRLEVEAGRFKITQNESDQTKKDAAAGADVGFDIGKIFGLSRVAVAAGAHLSRTISKTEQKDGEYYQVYWRVADAGHNFWRVHGIGLNADGVLENRIIGGTPLCFIVSDSQDPIEISVSYRCDLRDLWFQRDEFAYFTTDARFERDQEERNRAAVAGRVVAIALNRRSGQSSLNSIGQIVTLARQKVRAEKNTLGASNG</sequence>
<organism evidence="1 2">
    <name type="scientific">Rhodopseudomonas palustris (strain HaA2)</name>
    <dbReference type="NCBI Taxonomy" id="316058"/>
    <lineage>
        <taxon>Bacteria</taxon>
        <taxon>Pseudomonadati</taxon>
        <taxon>Pseudomonadota</taxon>
        <taxon>Alphaproteobacteria</taxon>
        <taxon>Hyphomicrobiales</taxon>
        <taxon>Nitrobacteraceae</taxon>
        <taxon>Rhodopseudomonas</taxon>
    </lineage>
</organism>
<reference evidence="1 2" key="1">
    <citation type="submission" date="2006-01" db="EMBL/GenBank/DDBJ databases">
        <title>Complete sequence of Rhodopseudomonas palustris HaA2.</title>
        <authorList>
            <consortium name="US DOE Joint Genome Institute"/>
            <person name="Copeland A."/>
            <person name="Lucas S."/>
            <person name="Lapidus A."/>
            <person name="Barry K."/>
            <person name="Detter J.C."/>
            <person name="Glavina T."/>
            <person name="Hammon N."/>
            <person name="Israni S."/>
            <person name="Pitluck S."/>
            <person name="Chain P."/>
            <person name="Malfatti S."/>
            <person name="Shin M."/>
            <person name="Vergez L."/>
            <person name="Schmutz J."/>
            <person name="Larimer F."/>
            <person name="Land M."/>
            <person name="Hauser L."/>
            <person name="Pelletier D.A."/>
            <person name="Kyrpides N."/>
            <person name="Anderson I."/>
            <person name="Oda Y."/>
            <person name="Harwood C.S."/>
            <person name="Richardson P."/>
        </authorList>
    </citation>
    <scope>NUCLEOTIDE SEQUENCE [LARGE SCALE GENOMIC DNA]</scope>
    <source>
        <strain evidence="1 2">HaA2</strain>
    </source>
</reference>
<evidence type="ECO:0000313" key="1">
    <source>
        <dbReference type="EMBL" id="ABD06877.1"/>
    </source>
</evidence>
<name>Q2IY33_RHOP2</name>
<gene>
    <name evidence="1" type="ordered locus">RPB_2171</name>
</gene>
<proteinExistence type="predicted"/>
<dbReference type="EMBL" id="CP000250">
    <property type="protein sequence ID" value="ABD06877.1"/>
    <property type="molecule type" value="Genomic_DNA"/>
</dbReference>
<dbReference type="AlphaFoldDB" id="Q2IY33"/>
<evidence type="ECO:0000313" key="2">
    <source>
        <dbReference type="Proteomes" id="UP000008809"/>
    </source>
</evidence>
<keyword evidence="2" id="KW-1185">Reference proteome</keyword>
<dbReference type="KEGG" id="rpb:RPB_2171"/>
<dbReference type="STRING" id="316058.RPB_2171"/>
<dbReference type="RefSeq" id="WP_011441064.1">
    <property type="nucleotide sequence ID" value="NC_007778.1"/>
</dbReference>
<accession>Q2IY33</accession>